<feature type="coiled-coil region" evidence="1">
    <location>
        <begin position="580"/>
        <end position="629"/>
    </location>
</feature>
<feature type="coiled-coil region" evidence="1">
    <location>
        <begin position="813"/>
        <end position="840"/>
    </location>
</feature>
<feature type="domain" description="Rad50/SbcC-type AAA" evidence="2">
    <location>
        <begin position="5"/>
        <end position="212"/>
    </location>
</feature>
<organism evidence="3 4">
    <name type="scientific">Vibrio ouci</name>
    <dbReference type="NCBI Taxonomy" id="2499078"/>
    <lineage>
        <taxon>Bacteria</taxon>
        <taxon>Pseudomonadati</taxon>
        <taxon>Pseudomonadota</taxon>
        <taxon>Gammaproteobacteria</taxon>
        <taxon>Vibrionales</taxon>
        <taxon>Vibrionaceae</taxon>
        <taxon>Vibrio</taxon>
    </lineage>
</organism>
<feature type="coiled-coil region" evidence="1">
    <location>
        <begin position="658"/>
        <end position="699"/>
    </location>
</feature>
<dbReference type="PANTHER" id="PTHR32114:SF2">
    <property type="entry name" value="ABC TRANSPORTER ABCH.3"/>
    <property type="match status" value="1"/>
</dbReference>
<sequence>MKPLKLTLQAFGPFAKTEQVDFTQLGTNPLFLINGPTGSGKTSILDAICFALYGETTGNERQGIQMRCDQSAANLPTEIIFEFALHDKHYRVTRAPEQEAPKARGEGTTTKKHAASLYEITDEERLITSKTAQVKTEVAALLGLNESQFRQVMVLPQGKFRELLLASSKDREAIFGQLFQTDIYKKIEFALKDRALSISKSKDEFDNQIRGALQVGEVSTEQDLSDKLTQANEQAAHAKMAEQTSSEALSQSKAKLQQVTTLNGQFVKLEQGKAALKAHLEQQAVIAERNLALERATQASKLEAPYSQWQASLKQVTEFEQKLVTLNSEQEQAQVMLKQSEAQHQKASSEAEHLPALNEQLFKLDQTQQKLVERAQQQSNVNALQQKKVEQQQTLDKYIAFKDKLASDALKGSQDLEQARKDVTEKVTLEAEIANNQRLASDLRKLAQIKGEQASLDKQTEAKQTTKQTLQAELVTKQKFADQTELHWHNAQAAVLAQKLEQDQPCPVCGSCTHPSPASFAGNEVSKQQVESARQIERAALEQFNQASSALEQHLSLCEQKRAMVLAADAELGDKATLNIADVEQQLNQHQLRLQHLSAIDLIKMEQAVVELNQRCTDGEAKINQLKEEISANDTALKLSIEQLEKLSIAINGEFNSVEEVEAKRVQTQQIMSQLKQALEAAQGQAQQAAMRQSNLESQMVTHRELLSQAVAQRQVNEHAWHSALQATAIVSEQEFLASRSTPSELEAWQNEITQYNRTSVQLEQTISDLEQALVGMQQPNLEQEQLSVQQREAEYQQSRTVLDTAQSTLHRLEKVAQDIAQLHEKNRKLEEEYKVYGTLYDVASGKTGSRVSLHRFVLGVLLDDVLIQASQRLSIMSRGRYQLVRKTEGFKGAAGRGLDLSVEDGYTGKVRDVATLSGGESFMAALALALGLSDVVQSYSGGIRLDTLFIDEGFGSLDPESLDLAMQILVDLQQSGRTIGVISHISELKEQMPLRLDVESSRVGSTIHLAGVH</sequence>
<dbReference type="Proteomes" id="UP000297753">
    <property type="component" value="Unassembled WGS sequence"/>
</dbReference>
<proteinExistence type="predicted"/>
<dbReference type="OrthoDB" id="9795626at2"/>
<accession>A0A4Y8WJZ5</accession>
<keyword evidence="4" id="KW-1185">Reference proteome</keyword>
<dbReference type="Pfam" id="PF13558">
    <property type="entry name" value="SbcC_Walker_B"/>
    <property type="match status" value="1"/>
</dbReference>
<name>A0A4Y8WJZ5_9VIBR</name>
<dbReference type="InterPro" id="IPR027417">
    <property type="entry name" value="P-loop_NTPase"/>
</dbReference>
<dbReference type="SUPFAM" id="SSF52540">
    <property type="entry name" value="P-loop containing nucleoside triphosphate hydrolases"/>
    <property type="match status" value="1"/>
</dbReference>
<evidence type="ECO:0000313" key="3">
    <source>
        <dbReference type="EMBL" id="TFH92621.1"/>
    </source>
</evidence>
<feature type="coiled-coil region" evidence="1">
    <location>
        <begin position="323"/>
        <end position="350"/>
    </location>
</feature>
<gene>
    <name evidence="3" type="ORF">ELS82_05360</name>
</gene>
<comment type="caution">
    <text evidence="3">The sequence shown here is derived from an EMBL/GenBank/DDBJ whole genome shotgun (WGS) entry which is preliminary data.</text>
</comment>
<evidence type="ECO:0000256" key="1">
    <source>
        <dbReference type="SAM" id="Coils"/>
    </source>
</evidence>
<dbReference type="RefSeq" id="WP_134834548.1">
    <property type="nucleotide sequence ID" value="NZ_SATR01000005.1"/>
</dbReference>
<dbReference type="InterPro" id="IPR038729">
    <property type="entry name" value="Rad50/SbcC_AAA"/>
</dbReference>
<dbReference type="Gene3D" id="3.40.50.300">
    <property type="entry name" value="P-loop containing nucleotide triphosphate hydrolases"/>
    <property type="match status" value="2"/>
</dbReference>
<dbReference type="Pfam" id="PF13476">
    <property type="entry name" value="AAA_23"/>
    <property type="match status" value="1"/>
</dbReference>
<feature type="coiled-coil region" evidence="1">
    <location>
        <begin position="746"/>
        <end position="773"/>
    </location>
</feature>
<evidence type="ECO:0000259" key="2">
    <source>
        <dbReference type="Pfam" id="PF13476"/>
    </source>
</evidence>
<reference evidence="3 4" key="1">
    <citation type="submission" date="2019-01" db="EMBL/GenBank/DDBJ databases">
        <title>Vibrio BEI176 sp. nov, a marine bacterium isolated from China: eastern marignal seas.</title>
        <authorList>
            <person name="Li B."/>
        </authorList>
    </citation>
    <scope>NUCLEOTIDE SEQUENCE [LARGE SCALE GENOMIC DNA]</scope>
    <source>
        <strain evidence="3 4">BEI176</strain>
    </source>
</reference>
<dbReference type="GO" id="GO:0006302">
    <property type="term" value="P:double-strand break repair"/>
    <property type="evidence" value="ECO:0007669"/>
    <property type="project" value="InterPro"/>
</dbReference>
<dbReference type="PANTHER" id="PTHR32114">
    <property type="entry name" value="ABC TRANSPORTER ABCH.3"/>
    <property type="match status" value="1"/>
</dbReference>
<evidence type="ECO:0000313" key="4">
    <source>
        <dbReference type="Proteomes" id="UP000297753"/>
    </source>
</evidence>
<protein>
    <submittedName>
        <fullName evidence="3">SMC family ATPase</fullName>
    </submittedName>
</protein>
<dbReference type="AlphaFoldDB" id="A0A4Y8WJZ5"/>
<dbReference type="EMBL" id="SATR01000005">
    <property type="protein sequence ID" value="TFH92621.1"/>
    <property type="molecule type" value="Genomic_DNA"/>
</dbReference>
<keyword evidence="1" id="KW-0175">Coiled coil</keyword>
<dbReference type="GO" id="GO:0016887">
    <property type="term" value="F:ATP hydrolysis activity"/>
    <property type="evidence" value="ECO:0007669"/>
    <property type="project" value="InterPro"/>
</dbReference>